<feature type="region of interest" description="Disordered" evidence="1">
    <location>
        <begin position="133"/>
        <end position="169"/>
    </location>
</feature>
<evidence type="ECO:0000256" key="1">
    <source>
        <dbReference type="SAM" id="MobiDB-lite"/>
    </source>
</evidence>
<dbReference type="EMBL" id="LAZR01034870">
    <property type="protein sequence ID" value="KKL29085.1"/>
    <property type="molecule type" value="Genomic_DNA"/>
</dbReference>
<gene>
    <name evidence="2" type="ORF">LCGC14_2368700</name>
</gene>
<organism evidence="2">
    <name type="scientific">marine sediment metagenome</name>
    <dbReference type="NCBI Taxonomy" id="412755"/>
    <lineage>
        <taxon>unclassified sequences</taxon>
        <taxon>metagenomes</taxon>
        <taxon>ecological metagenomes</taxon>
    </lineage>
</organism>
<evidence type="ECO:0000313" key="2">
    <source>
        <dbReference type="EMBL" id="KKL29085.1"/>
    </source>
</evidence>
<protein>
    <submittedName>
        <fullName evidence="2">Uncharacterized protein</fullName>
    </submittedName>
</protein>
<comment type="caution">
    <text evidence="2">The sequence shown here is derived from an EMBL/GenBank/DDBJ whole genome shotgun (WGS) entry which is preliminary data.</text>
</comment>
<sequence>MSRDGLAAAPHGTTPAPEGMYEDIEAIEDVARGHVIVKQLIVYEFDRMEEVIDDLTGKLTGKMRKVEKSRGPYFCQTKEQEVVFAENNPAGRIESFTVQLLKSTAIKKLNDPGNMKQFAELSMRHEPAHAPTMEDMQSMSEEPELTWRQQAKQLGIPLNKETGGSRKKEDVLADIVTALTQTDNVKQGKENTNG</sequence>
<accession>A0A0F9C4K7</accession>
<proteinExistence type="predicted"/>
<reference evidence="2" key="1">
    <citation type="journal article" date="2015" name="Nature">
        <title>Complex archaea that bridge the gap between prokaryotes and eukaryotes.</title>
        <authorList>
            <person name="Spang A."/>
            <person name="Saw J.H."/>
            <person name="Jorgensen S.L."/>
            <person name="Zaremba-Niedzwiedzka K."/>
            <person name="Martijn J."/>
            <person name="Lind A.E."/>
            <person name="van Eijk R."/>
            <person name="Schleper C."/>
            <person name="Guy L."/>
            <person name="Ettema T.J."/>
        </authorList>
    </citation>
    <scope>NUCLEOTIDE SEQUENCE</scope>
</reference>
<name>A0A0F9C4K7_9ZZZZ</name>
<dbReference type="AlphaFoldDB" id="A0A0F9C4K7"/>